<evidence type="ECO:0000313" key="16">
    <source>
        <dbReference type="Proteomes" id="UP000694541"/>
    </source>
</evidence>
<sequence>LFAGAGTPLTSTLGEGEGPFISYITWEEIGEVDENYAPIHTYQVCKVMEQNQNNWLLTSWISNEGASRIFIELKFTLRDCNSLPGGLGTCKETFNMYYFESDDEDGRNIKENQYIKIDTIAADESFTELDLGDRVMKLNTEVRDVGPLTKKGFYLAFQDVGACIALVSVRVYYKKCPSVIRNLARFPDTITGADSSQLLEVSGICVNHSVTDEAPKMHCSAEGEWLVPIGKCLCKAGYEEKNNTCQGKECISSFYGCCITCLFIKFTLPL</sequence>
<evidence type="ECO:0000256" key="5">
    <source>
        <dbReference type="ARBA" id="ARBA00022729"/>
    </source>
</evidence>
<dbReference type="InterPro" id="IPR001090">
    <property type="entry name" value="Ephrin_rcpt_lig-bd_dom"/>
</dbReference>
<dbReference type="Pfam" id="PF01404">
    <property type="entry name" value="Ephrin_lbd"/>
    <property type="match status" value="1"/>
</dbReference>
<feature type="domain" description="Eph LBD" evidence="14">
    <location>
        <begin position="1"/>
        <end position="181"/>
    </location>
</feature>
<evidence type="ECO:0000256" key="6">
    <source>
        <dbReference type="ARBA" id="ARBA00022741"/>
    </source>
</evidence>
<keyword evidence="5" id="KW-0732">Signal</keyword>
<evidence type="ECO:0000256" key="4">
    <source>
        <dbReference type="ARBA" id="ARBA00022692"/>
    </source>
</evidence>
<protein>
    <recommendedName>
        <fullName evidence="2">receptor protein-tyrosine kinase</fullName>
        <ecNumber evidence="2">2.7.10.1</ecNumber>
    </recommendedName>
</protein>
<dbReference type="Ensembl" id="ENSANIT00000025698.1">
    <property type="protein sequence ID" value="ENSANIP00000024868.1"/>
    <property type="gene ID" value="ENSANIG00000016824.1"/>
</dbReference>
<dbReference type="FunFam" id="2.60.40.1770:FF:000001">
    <property type="entry name" value="Ephrin type-A receptor 5"/>
    <property type="match status" value="1"/>
</dbReference>
<evidence type="ECO:0000256" key="10">
    <source>
        <dbReference type="ARBA" id="ARBA00023136"/>
    </source>
</evidence>
<dbReference type="GO" id="GO:0005524">
    <property type="term" value="F:ATP binding"/>
    <property type="evidence" value="ECO:0007669"/>
    <property type="project" value="UniProtKB-KW"/>
</dbReference>
<dbReference type="PROSITE" id="PS00791">
    <property type="entry name" value="RECEPTOR_TYR_KIN_V_2"/>
    <property type="match status" value="1"/>
</dbReference>
<dbReference type="Pfam" id="PF25599">
    <property type="entry name" value="Ephrin_CRD"/>
    <property type="match status" value="1"/>
</dbReference>
<keyword evidence="16" id="KW-1185">Reference proteome</keyword>
<dbReference type="FunFam" id="2.60.120.260:FF:000001">
    <property type="entry name" value="Ephrin type-A receptor 7"/>
    <property type="match status" value="1"/>
</dbReference>
<keyword evidence="4" id="KW-0812">Transmembrane</keyword>
<dbReference type="PANTHER" id="PTHR46877">
    <property type="entry name" value="EPH RECEPTOR A5"/>
    <property type="match status" value="1"/>
</dbReference>
<proteinExistence type="predicted"/>
<keyword evidence="13" id="KW-0325">Glycoprotein</keyword>
<reference evidence="15" key="1">
    <citation type="submission" date="2025-08" db="UniProtKB">
        <authorList>
            <consortium name="Ensembl"/>
        </authorList>
    </citation>
    <scope>IDENTIFICATION</scope>
</reference>
<dbReference type="EC" id="2.7.10.1" evidence="2"/>
<keyword evidence="12" id="KW-0675">Receptor</keyword>
<name>A0A8B9NPF0_9AVES</name>
<accession>A0A8B9NPF0</accession>
<dbReference type="InterPro" id="IPR008979">
    <property type="entry name" value="Galactose-bd-like_sf"/>
</dbReference>
<dbReference type="PANTHER" id="PTHR46877:SF13">
    <property type="entry name" value="EPHRIN TYPE-A RECEPTOR 5"/>
    <property type="match status" value="1"/>
</dbReference>
<keyword evidence="11" id="KW-0829">Tyrosine-protein kinase</keyword>
<comment type="subcellular location">
    <subcellularLocation>
        <location evidence="1">Membrane</location>
        <topology evidence="1">Single-pass membrane protein</topology>
    </subcellularLocation>
</comment>
<evidence type="ECO:0000256" key="8">
    <source>
        <dbReference type="ARBA" id="ARBA00022840"/>
    </source>
</evidence>
<dbReference type="InterPro" id="IPR001426">
    <property type="entry name" value="Tyr_kinase_rcpt_V_CS"/>
</dbReference>
<dbReference type="SUPFAM" id="SSF49785">
    <property type="entry name" value="Galactose-binding domain-like"/>
    <property type="match status" value="1"/>
</dbReference>
<dbReference type="GO" id="GO:0005886">
    <property type="term" value="C:plasma membrane"/>
    <property type="evidence" value="ECO:0007669"/>
    <property type="project" value="TreeGrafter"/>
</dbReference>
<evidence type="ECO:0000256" key="9">
    <source>
        <dbReference type="ARBA" id="ARBA00022989"/>
    </source>
</evidence>
<dbReference type="GO" id="GO:0005005">
    <property type="term" value="F:transmembrane-ephrin receptor activity"/>
    <property type="evidence" value="ECO:0007669"/>
    <property type="project" value="TreeGrafter"/>
</dbReference>
<dbReference type="GO" id="GO:0030425">
    <property type="term" value="C:dendrite"/>
    <property type="evidence" value="ECO:0007669"/>
    <property type="project" value="TreeGrafter"/>
</dbReference>
<evidence type="ECO:0000256" key="7">
    <source>
        <dbReference type="ARBA" id="ARBA00022777"/>
    </source>
</evidence>
<dbReference type="PROSITE" id="PS00790">
    <property type="entry name" value="RECEPTOR_TYR_KIN_V_1"/>
    <property type="match status" value="1"/>
</dbReference>
<dbReference type="Proteomes" id="UP000694541">
    <property type="component" value="Unplaced"/>
</dbReference>
<evidence type="ECO:0000256" key="13">
    <source>
        <dbReference type="ARBA" id="ARBA00023180"/>
    </source>
</evidence>
<evidence type="ECO:0000259" key="14">
    <source>
        <dbReference type="PROSITE" id="PS51550"/>
    </source>
</evidence>
<evidence type="ECO:0000313" key="15">
    <source>
        <dbReference type="Ensembl" id="ENSANIP00000024868.1"/>
    </source>
</evidence>
<evidence type="ECO:0000256" key="1">
    <source>
        <dbReference type="ARBA" id="ARBA00004167"/>
    </source>
</evidence>
<dbReference type="AlphaFoldDB" id="A0A8B9NPF0"/>
<evidence type="ECO:0000256" key="11">
    <source>
        <dbReference type="ARBA" id="ARBA00023137"/>
    </source>
</evidence>
<reference evidence="15" key="2">
    <citation type="submission" date="2025-09" db="UniProtKB">
        <authorList>
            <consortium name="Ensembl"/>
        </authorList>
    </citation>
    <scope>IDENTIFICATION</scope>
</reference>
<evidence type="ECO:0000256" key="2">
    <source>
        <dbReference type="ARBA" id="ARBA00011902"/>
    </source>
</evidence>
<dbReference type="PROSITE" id="PS51550">
    <property type="entry name" value="EPH_LBD"/>
    <property type="match status" value="1"/>
</dbReference>
<keyword evidence="7" id="KW-0418">Kinase</keyword>
<dbReference type="SMART" id="SM00615">
    <property type="entry name" value="EPH_lbd"/>
    <property type="match status" value="1"/>
</dbReference>
<keyword evidence="8" id="KW-0067">ATP-binding</keyword>
<evidence type="ECO:0000256" key="12">
    <source>
        <dbReference type="ARBA" id="ARBA00023170"/>
    </source>
</evidence>
<evidence type="ECO:0000256" key="3">
    <source>
        <dbReference type="ARBA" id="ARBA00022679"/>
    </source>
</evidence>
<dbReference type="GO" id="GO:0007411">
    <property type="term" value="P:axon guidance"/>
    <property type="evidence" value="ECO:0007669"/>
    <property type="project" value="TreeGrafter"/>
</dbReference>
<dbReference type="Gene3D" id="2.60.120.260">
    <property type="entry name" value="Galactose-binding domain-like"/>
    <property type="match status" value="1"/>
</dbReference>
<keyword evidence="9" id="KW-1133">Transmembrane helix</keyword>
<keyword evidence="3" id="KW-0808">Transferase</keyword>
<dbReference type="InterPro" id="IPR050449">
    <property type="entry name" value="Ephrin_rcpt_TKs"/>
</dbReference>
<organism evidence="15 16">
    <name type="scientific">Accipiter nisus</name>
    <name type="common">Eurasian sparrowhawk</name>
    <dbReference type="NCBI Taxonomy" id="211598"/>
    <lineage>
        <taxon>Eukaryota</taxon>
        <taxon>Metazoa</taxon>
        <taxon>Chordata</taxon>
        <taxon>Craniata</taxon>
        <taxon>Vertebrata</taxon>
        <taxon>Euteleostomi</taxon>
        <taxon>Archelosauria</taxon>
        <taxon>Archosauria</taxon>
        <taxon>Dinosauria</taxon>
        <taxon>Saurischia</taxon>
        <taxon>Theropoda</taxon>
        <taxon>Coelurosauria</taxon>
        <taxon>Aves</taxon>
        <taxon>Neognathae</taxon>
        <taxon>Neoaves</taxon>
        <taxon>Telluraves</taxon>
        <taxon>Accipitrimorphae</taxon>
        <taxon>Accipitriformes</taxon>
        <taxon>Accipitridae</taxon>
        <taxon>Accipitrinae</taxon>
        <taxon>Accipiter</taxon>
    </lineage>
</organism>
<dbReference type="Gene3D" id="2.60.40.1770">
    <property type="entry name" value="ephrin a2 ectodomain"/>
    <property type="match status" value="1"/>
</dbReference>
<keyword evidence="10" id="KW-0472">Membrane</keyword>
<keyword evidence="6" id="KW-0547">Nucleotide-binding</keyword>